<keyword evidence="5 11" id="KW-0808">Transferase</keyword>
<evidence type="ECO:0000256" key="7">
    <source>
        <dbReference type="ARBA" id="ARBA00022777"/>
    </source>
</evidence>
<comment type="pathway">
    <text evidence="1 11">Metabolic intermediate biosynthesis; chorismate biosynthesis; chorismate from D-erythrose 4-phosphate and phosphoenolpyruvate: step 5/7.</text>
</comment>
<evidence type="ECO:0000256" key="3">
    <source>
        <dbReference type="ARBA" id="ARBA00012154"/>
    </source>
</evidence>
<dbReference type="InterPro" id="IPR023000">
    <property type="entry name" value="Shikimate_kinase_CS"/>
</dbReference>
<comment type="function">
    <text evidence="11">Catalyzes the specific phosphorylation of the 3-hydroxyl group of shikimic acid using ATP as a cosubstrate.</text>
</comment>
<dbReference type="PANTHER" id="PTHR21087">
    <property type="entry name" value="SHIKIMATE KINASE"/>
    <property type="match status" value="1"/>
</dbReference>
<dbReference type="InterPro" id="IPR031322">
    <property type="entry name" value="Shikimate/glucono_kinase"/>
</dbReference>
<name>A0A3N4GQC4_9LACT</name>
<dbReference type="RefSeq" id="WP_123779426.1">
    <property type="nucleotide sequence ID" value="NZ_RKMG01000005.1"/>
</dbReference>
<reference evidence="12 13" key="1">
    <citation type="submission" date="2018-11" db="EMBL/GenBank/DDBJ databases">
        <title>Aerococcus sp. SJQ22, whole genome shotgun sequence.</title>
        <authorList>
            <person name="Sun L."/>
            <person name="Gao X."/>
            <person name="Chen W."/>
            <person name="Huang K."/>
        </authorList>
    </citation>
    <scope>NUCLEOTIDE SEQUENCE [LARGE SCALE GENOMIC DNA]</scope>
    <source>
        <strain evidence="12 13">SJQ22</strain>
    </source>
</reference>
<dbReference type="OrthoDB" id="9800332at2"/>
<dbReference type="GO" id="GO:0004765">
    <property type="term" value="F:shikimate kinase activity"/>
    <property type="evidence" value="ECO:0007669"/>
    <property type="project" value="UniProtKB-UniRule"/>
</dbReference>
<dbReference type="PRINTS" id="PR01100">
    <property type="entry name" value="SHIKIMTKNASE"/>
</dbReference>
<evidence type="ECO:0000256" key="11">
    <source>
        <dbReference type="HAMAP-Rule" id="MF_00109"/>
    </source>
</evidence>
<dbReference type="Pfam" id="PF01202">
    <property type="entry name" value="SKI"/>
    <property type="match status" value="1"/>
</dbReference>
<keyword evidence="6 11" id="KW-0547">Nucleotide-binding</keyword>
<dbReference type="Gene3D" id="3.40.50.300">
    <property type="entry name" value="P-loop containing nucleotide triphosphate hydrolases"/>
    <property type="match status" value="1"/>
</dbReference>
<dbReference type="PANTHER" id="PTHR21087:SF16">
    <property type="entry name" value="SHIKIMATE KINASE 1, CHLOROPLASTIC"/>
    <property type="match status" value="1"/>
</dbReference>
<evidence type="ECO:0000256" key="8">
    <source>
        <dbReference type="ARBA" id="ARBA00022840"/>
    </source>
</evidence>
<dbReference type="AlphaFoldDB" id="A0A3N4GQC4"/>
<dbReference type="HAMAP" id="MF_00109">
    <property type="entry name" value="Shikimate_kinase"/>
    <property type="match status" value="1"/>
</dbReference>
<evidence type="ECO:0000313" key="13">
    <source>
        <dbReference type="Proteomes" id="UP000273977"/>
    </source>
</evidence>
<comment type="subcellular location">
    <subcellularLocation>
        <location evidence="11">Cytoplasm</location>
    </subcellularLocation>
</comment>
<comment type="catalytic activity">
    <reaction evidence="10 11">
        <text>shikimate + ATP = 3-phosphoshikimate + ADP + H(+)</text>
        <dbReference type="Rhea" id="RHEA:13121"/>
        <dbReference type="ChEBI" id="CHEBI:15378"/>
        <dbReference type="ChEBI" id="CHEBI:30616"/>
        <dbReference type="ChEBI" id="CHEBI:36208"/>
        <dbReference type="ChEBI" id="CHEBI:145989"/>
        <dbReference type="ChEBI" id="CHEBI:456216"/>
        <dbReference type="EC" id="2.7.1.71"/>
    </reaction>
</comment>
<feature type="binding site" evidence="11">
    <location>
        <position position="81"/>
    </location>
    <ligand>
        <name>substrate</name>
    </ligand>
</feature>
<feature type="binding site" evidence="11">
    <location>
        <position position="56"/>
    </location>
    <ligand>
        <name>substrate</name>
    </ligand>
</feature>
<evidence type="ECO:0000256" key="2">
    <source>
        <dbReference type="ARBA" id="ARBA00006997"/>
    </source>
</evidence>
<dbReference type="PROSITE" id="PS01128">
    <property type="entry name" value="SHIKIMATE_KINASE"/>
    <property type="match status" value="1"/>
</dbReference>
<keyword evidence="11" id="KW-0479">Metal-binding</keyword>
<evidence type="ECO:0000256" key="10">
    <source>
        <dbReference type="ARBA" id="ARBA00048567"/>
    </source>
</evidence>
<dbReference type="GO" id="GO:0009423">
    <property type="term" value="P:chorismate biosynthetic process"/>
    <property type="evidence" value="ECO:0007669"/>
    <property type="project" value="UniProtKB-UniRule"/>
</dbReference>
<dbReference type="Proteomes" id="UP000273977">
    <property type="component" value="Unassembled WGS sequence"/>
</dbReference>
<comment type="caution">
    <text evidence="11">Lacks conserved residue(s) required for the propagation of feature annotation.</text>
</comment>
<dbReference type="EMBL" id="RKMG01000005">
    <property type="protein sequence ID" value="RPA61281.1"/>
    <property type="molecule type" value="Genomic_DNA"/>
</dbReference>
<evidence type="ECO:0000256" key="4">
    <source>
        <dbReference type="ARBA" id="ARBA00022605"/>
    </source>
</evidence>
<proteinExistence type="inferred from homology"/>
<comment type="caution">
    <text evidence="12">The sequence shown here is derived from an EMBL/GenBank/DDBJ whole genome shotgun (WGS) entry which is preliminary data.</text>
</comment>
<evidence type="ECO:0000256" key="9">
    <source>
        <dbReference type="ARBA" id="ARBA00023141"/>
    </source>
</evidence>
<organism evidence="12 13">
    <name type="scientific">Aerococcus agrisoli</name>
    <dbReference type="NCBI Taxonomy" id="2487350"/>
    <lineage>
        <taxon>Bacteria</taxon>
        <taxon>Bacillati</taxon>
        <taxon>Bacillota</taxon>
        <taxon>Bacilli</taxon>
        <taxon>Lactobacillales</taxon>
        <taxon>Aerococcaceae</taxon>
        <taxon>Aerococcus</taxon>
    </lineage>
</organism>
<keyword evidence="4 11" id="KW-0028">Amino-acid biosynthesis</keyword>
<dbReference type="CDD" id="cd00464">
    <property type="entry name" value="SK"/>
    <property type="match status" value="1"/>
</dbReference>
<evidence type="ECO:0000256" key="1">
    <source>
        <dbReference type="ARBA" id="ARBA00004842"/>
    </source>
</evidence>
<keyword evidence="8 11" id="KW-0067">ATP-binding</keyword>
<protein>
    <recommendedName>
        <fullName evidence="3 11">Shikimate kinase</fullName>
        <shortName evidence="11">SK</shortName>
        <ecNumber evidence="3 11">2.7.1.71</ecNumber>
    </recommendedName>
</protein>
<evidence type="ECO:0000256" key="6">
    <source>
        <dbReference type="ARBA" id="ARBA00022741"/>
    </source>
</evidence>
<dbReference type="SUPFAM" id="SSF52540">
    <property type="entry name" value="P-loop containing nucleoside triphosphate hydrolases"/>
    <property type="match status" value="1"/>
</dbReference>
<dbReference type="GO" id="GO:0005524">
    <property type="term" value="F:ATP binding"/>
    <property type="evidence" value="ECO:0007669"/>
    <property type="project" value="UniProtKB-UniRule"/>
</dbReference>
<comment type="cofactor">
    <cofactor evidence="11">
        <name>Mg(2+)</name>
        <dbReference type="ChEBI" id="CHEBI:18420"/>
    </cofactor>
    <text evidence="11">Binds 1 Mg(2+) ion per subunit.</text>
</comment>
<keyword evidence="7 11" id="KW-0418">Kinase</keyword>
<dbReference type="InterPro" id="IPR000623">
    <property type="entry name" value="Shikimate_kinase/TSH1"/>
</dbReference>
<evidence type="ECO:0000256" key="5">
    <source>
        <dbReference type="ARBA" id="ARBA00022679"/>
    </source>
</evidence>
<evidence type="ECO:0000313" key="12">
    <source>
        <dbReference type="EMBL" id="RPA61281.1"/>
    </source>
</evidence>
<dbReference type="GO" id="GO:0000287">
    <property type="term" value="F:magnesium ion binding"/>
    <property type="evidence" value="ECO:0007669"/>
    <property type="project" value="UniProtKB-UniRule"/>
</dbReference>
<sequence length="171" mass="19383">MPIILTGFMGVGKTTVGRTLAEDLAVPFVDMDTYIEEQEGKSISDIFAEGGESLFRQIELGVLKKLLQNPELENAVISTGGGVVETAECRQLLKDQDQVFYMQDVFETSWRRISRHNPAKAQRPLVKVNTRKDMLAKYNRRIPLYLESATHTLDVQQSNAYQTAKTIQRYL</sequence>
<feature type="binding site" evidence="11">
    <location>
        <position position="123"/>
    </location>
    <ligand>
        <name>ATP</name>
        <dbReference type="ChEBI" id="CHEBI:30616"/>
    </ligand>
</feature>
<keyword evidence="9 11" id="KW-0057">Aromatic amino acid biosynthesis</keyword>
<keyword evidence="11" id="KW-0963">Cytoplasm</keyword>
<feature type="binding site" evidence="11">
    <location>
        <begin position="10"/>
        <end position="15"/>
    </location>
    <ligand>
        <name>ATP</name>
        <dbReference type="ChEBI" id="CHEBI:30616"/>
    </ligand>
</feature>
<dbReference type="InterPro" id="IPR027417">
    <property type="entry name" value="P-loop_NTPase"/>
</dbReference>
<gene>
    <name evidence="11" type="primary">aroK</name>
    <name evidence="12" type="ORF">EF384_02560</name>
</gene>
<comment type="similarity">
    <text evidence="2 11">Belongs to the shikimate kinase family.</text>
</comment>
<accession>A0A3N4GQC4</accession>
<feature type="binding site" evidence="11">
    <location>
        <position position="32"/>
    </location>
    <ligand>
        <name>substrate</name>
    </ligand>
</feature>
<dbReference type="UniPathway" id="UPA00053">
    <property type="reaction ID" value="UER00088"/>
</dbReference>
<dbReference type="GO" id="GO:0005829">
    <property type="term" value="C:cytosol"/>
    <property type="evidence" value="ECO:0007669"/>
    <property type="project" value="TreeGrafter"/>
</dbReference>
<keyword evidence="11" id="KW-0460">Magnesium</keyword>
<feature type="binding site" evidence="11">
    <location>
        <position position="141"/>
    </location>
    <ligand>
        <name>substrate</name>
    </ligand>
</feature>
<comment type="subunit">
    <text evidence="11">Monomer.</text>
</comment>
<dbReference type="GO" id="GO:0009073">
    <property type="term" value="P:aromatic amino acid family biosynthetic process"/>
    <property type="evidence" value="ECO:0007669"/>
    <property type="project" value="UniProtKB-KW"/>
</dbReference>
<feature type="binding site" evidence="11">
    <location>
        <position position="14"/>
    </location>
    <ligand>
        <name>Mg(2+)</name>
        <dbReference type="ChEBI" id="CHEBI:18420"/>
    </ligand>
</feature>
<dbReference type="EC" id="2.7.1.71" evidence="3 11"/>
<dbReference type="GO" id="GO:0008652">
    <property type="term" value="P:amino acid biosynthetic process"/>
    <property type="evidence" value="ECO:0007669"/>
    <property type="project" value="UniProtKB-KW"/>
</dbReference>
<keyword evidence="13" id="KW-1185">Reference proteome</keyword>